<comment type="function">
    <text evidence="10">FliG is one of three proteins (FliG, FliN, FliM) that forms the rotor-mounted switch complex (C ring), located at the base of the basal body. This complex interacts with the CheY and CheZ chemotaxis proteins, in addition to contacting components of the motor that determine the direction of flagellar rotation.</text>
</comment>
<evidence type="ECO:0000256" key="7">
    <source>
        <dbReference type="ARBA" id="ARBA00022779"/>
    </source>
</evidence>
<sequence length="349" mass="37111">MSQLTPLPGMATSPRLSPSQKAAVVVRLLMMGGADPGLAALPPDQQRRLVREMASLRFVDRQTLAEVIAEFSAELDAIGLHFPREIDKILQSMDGALSQEVVDALLHESGGDPALVSGAAWQAISTMDVDALVPLLAGETDEVVAIVVSKLAPDRAAALLAALPKDRADSVAAAFARTESVTPGAVARIGTSLGRHSAARIRGAFDSDAVIRIAAILNVATSALRNAVLDRLEAGDPDFAARVRAAIFTWENIPQRVETRDVPKLLRAIDSDLMIVAMHPPGDAAAEFILGSVSGRMADQLRDQIEEMTKPKPEAVEEARSKIVATIRELDDSGEINLLADEYEDPPGT</sequence>
<keyword evidence="8" id="KW-0472">Membrane</keyword>
<dbReference type="PRINTS" id="PR00954">
    <property type="entry name" value="FLGMOTORFLIG"/>
</dbReference>
<accession>A0A2Y9ANI3</accession>
<name>A0A2Y9ANI3_9RHOB</name>
<feature type="domain" description="Flagellar motor switch protein FliG C-terminal" evidence="11">
    <location>
        <begin position="231"/>
        <end position="338"/>
    </location>
</feature>
<reference evidence="14 16" key="2">
    <citation type="submission" date="2018-03" db="EMBL/GenBank/DDBJ databases">
        <title>Genomic Encyclopedia of Archaeal and Bacterial Type Strains, Phase II (KMG-II): from individual species to whole genera.</title>
        <authorList>
            <person name="Goeker M."/>
        </authorList>
    </citation>
    <scope>NUCLEOTIDE SEQUENCE [LARGE SCALE GENOMIC DNA]</scope>
    <source>
        <strain evidence="14 16">DSM 25227</strain>
    </source>
</reference>
<keyword evidence="9" id="KW-0975">Bacterial flagellum</keyword>
<evidence type="ECO:0000313" key="15">
    <source>
        <dbReference type="EMBL" id="SSA45930.1"/>
    </source>
</evidence>
<evidence type="ECO:0000256" key="3">
    <source>
        <dbReference type="ARBA" id="ARBA00010299"/>
    </source>
</evidence>
<evidence type="ECO:0000256" key="9">
    <source>
        <dbReference type="ARBA" id="ARBA00023143"/>
    </source>
</evidence>
<dbReference type="PANTHER" id="PTHR30534">
    <property type="entry name" value="FLAGELLAR MOTOR SWITCH PROTEIN FLIG"/>
    <property type="match status" value="1"/>
</dbReference>
<evidence type="ECO:0000256" key="4">
    <source>
        <dbReference type="ARBA" id="ARBA00021870"/>
    </source>
</evidence>
<evidence type="ECO:0000256" key="2">
    <source>
        <dbReference type="ARBA" id="ARBA00004413"/>
    </source>
</evidence>
<dbReference type="EMBL" id="QGDJ01000004">
    <property type="protein sequence ID" value="PWJ19268.1"/>
    <property type="molecule type" value="Genomic_DNA"/>
</dbReference>
<dbReference type="SUPFAM" id="SSF48029">
    <property type="entry name" value="FliG"/>
    <property type="match status" value="2"/>
</dbReference>
<evidence type="ECO:0000259" key="13">
    <source>
        <dbReference type="Pfam" id="PF14842"/>
    </source>
</evidence>
<comment type="similarity">
    <text evidence="3">Belongs to the FliG family.</text>
</comment>
<dbReference type="OrthoDB" id="7616820at2"/>
<dbReference type="Proteomes" id="UP000251571">
    <property type="component" value="Unassembled WGS sequence"/>
</dbReference>
<dbReference type="InterPro" id="IPR011002">
    <property type="entry name" value="FliG_a-hlx"/>
</dbReference>
<keyword evidence="15" id="KW-0282">Flagellum</keyword>
<dbReference type="Gene3D" id="1.10.220.30">
    <property type="match status" value="3"/>
</dbReference>
<dbReference type="InterPro" id="IPR023087">
    <property type="entry name" value="Flg_Motor_Flig_C"/>
</dbReference>
<evidence type="ECO:0000256" key="10">
    <source>
        <dbReference type="ARBA" id="ARBA00025598"/>
    </source>
</evidence>
<evidence type="ECO:0000313" key="17">
    <source>
        <dbReference type="Proteomes" id="UP000251571"/>
    </source>
</evidence>
<evidence type="ECO:0000313" key="16">
    <source>
        <dbReference type="Proteomes" id="UP000245839"/>
    </source>
</evidence>
<keyword evidence="5" id="KW-1003">Cell membrane</keyword>
<feature type="domain" description="Flagellar motor switch protein FliG middle" evidence="12">
    <location>
        <begin position="131"/>
        <end position="196"/>
    </location>
</feature>
<evidence type="ECO:0000256" key="6">
    <source>
        <dbReference type="ARBA" id="ARBA00022500"/>
    </source>
</evidence>
<dbReference type="Proteomes" id="UP000245839">
    <property type="component" value="Unassembled WGS sequence"/>
</dbReference>
<dbReference type="InterPro" id="IPR028263">
    <property type="entry name" value="FliG_N"/>
</dbReference>
<protein>
    <recommendedName>
        <fullName evidence="4">Flagellar motor switch protein FliG</fullName>
    </recommendedName>
</protein>
<comment type="subcellular location">
    <subcellularLocation>
        <location evidence="1">Bacterial flagellum basal body</location>
    </subcellularLocation>
    <subcellularLocation>
        <location evidence="2">Cell membrane</location>
        <topology evidence="2">Peripheral membrane protein</topology>
        <orientation evidence="2">Cytoplasmic side</orientation>
    </subcellularLocation>
</comment>
<evidence type="ECO:0000256" key="8">
    <source>
        <dbReference type="ARBA" id="ARBA00023136"/>
    </source>
</evidence>
<keyword evidence="16" id="KW-1185">Reference proteome</keyword>
<evidence type="ECO:0000259" key="12">
    <source>
        <dbReference type="Pfam" id="PF14841"/>
    </source>
</evidence>
<dbReference type="AlphaFoldDB" id="A0A2Y9ANI3"/>
<evidence type="ECO:0000259" key="11">
    <source>
        <dbReference type="Pfam" id="PF01706"/>
    </source>
</evidence>
<dbReference type="EMBL" id="UETC01000004">
    <property type="protein sequence ID" value="SSA45930.1"/>
    <property type="molecule type" value="Genomic_DNA"/>
</dbReference>
<dbReference type="GO" id="GO:0006935">
    <property type="term" value="P:chemotaxis"/>
    <property type="evidence" value="ECO:0007669"/>
    <property type="project" value="UniProtKB-KW"/>
</dbReference>
<dbReference type="GO" id="GO:0071973">
    <property type="term" value="P:bacterial-type flagellum-dependent cell motility"/>
    <property type="evidence" value="ECO:0007669"/>
    <property type="project" value="InterPro"/>
</dbReference>
<reference evidence="15 17" key="1">
    <citation type="submission" date="2016-10" db="EMBL/GenBank/DDBJ databases">
        <authorList>
            <person name="Cai Z."/>
        </authorList>
    </citation>
    <scope>NUCLEOTIDE SEQUENCE [LARGE SCALE GENOMIC DNA]</scope>
    <source>
        <strain evidence="15 17">DSM 25227</strain>
    </source>
</reference>
<dbReference type="Pfam" id="PF14842">
    <property type="entry name" value="FliG_N"/>
    <property type="match status" value="1"/>
</dbReference>
<dbReference type="InterPro" id="IPR032779">
    <property type="entry name" value="FliG_M"/>
</dbReference>
<evidence type="ECO:0000313" key="14">
    <source>
        <dbReference type="EMBL" id="PWJ19268.1"/>
    </source>
</evidence>
<keyword evidence="15" id="KW-0969">Cilium</keyword>
<dbReference type="InterPro" id="IPR000090">
    <property type="entry name" value="Flg_Motor_Flig"/>
</dbReference>
<dbReference type="PANTHER" id="PTHR30534:SF0">
    <property type="entry name" value="FLAGELLAR MOTOR SWITCH PROTEIN FLIG"/>
    <property type="match status" value="1"/>
</dbReference>
<keyword evidence="6" id="KW-0145">Chemotaxis</keyword>
<dbReference type="GO" id="GO:0003774">
    <property type="term" value="F:cytoskeletal motor activity"/>
    <property type="evidence" value="ECO:0007669"/>
    <property type="project" value="InterPro"/>
</dbReference>
<dbReference type="GO" id="GO:0005886">
    <property type="term" value="C:plasma membrane"/>
    <property type="evidence" value="ECO:0007669"/>
    <property type="project" value="UniProtKB-SubCell"/>
</dbReference>
<feature type="domain" description="Flagellar motor switch protein FliG N-terminal" evidence="13">
    <location>
        <begin position="16"/>
        <end position="108"/>
    </location>
</feature>
<dbReference type="GO" id="GO:0009425">
    <property type="term" value="C:bacterial-type flagellum basal body"/>
    <property type="evidence" value="ECO:0007669"/>
    <property type="project" value="UniProtKB-SubCell"/>
</dbReference>
<keyword evidence="15" id="KW-0966">Cell projection</keyword>
<organism evidence="15 17">
    <name type="scientific">Jannaschia seohaensis</name>
    <dbReference type="NCBI Taxonomy" id="475081"/>
    <lineage>
        <taxon>Bacteria</taxon>
        <taxon>Pseudomonadati</taxon>
        <taxon>Pseudomonadota</taxon>
        <taxon>Alphaproteobacteria</taxon>
        <taxon>Rhodobacterales</taxon>
        <taxon>Roseobacteraceae</taxon>
        <taxon>Jannaschia</taxon>
    </lineage>
</organism>
<proteinExistence type="inferred from homology"/>
<evidence type="ECO:0000256" key="1">
    <source>
        <dbReference type="ARBA" id="ARBA00004117"/>
    </source>
</evidence>
<dbReference type="Pfam" id="PF14841">
    <property type="entry name" value="FliG_M"/>
    <property type="match status" value="1"/>
</dbReference>
<dbReference type="RefSeq" id="WP_109564370.1">
    <property type="nucleotide sequence ID" value="NZ_QGDJ01000004.1"/>
</dbReference>
<dbReference type="Pfam" id="PF01706">
    <property type="entry name" value="FliG_C"/>
    <property type="match status" value="1"/>
</dbReference>
<evidence type="ECO:0000256" key="5">
    <source>
        <dbReference type="ARBA" id="ARBA00022475"/>
    </source>
</evidence>
<gene>
    <name evidence="14" type="ORF">BCF38_104202</name>
    <name evidence="15" type="ORF">SAMN05421539_104202</name>
</gene>
<keyword evidence="7" id="KW-0283">Flagellar rotation</keyword>